<dbReference type="InterPro" id="IPR036291">
    <property type="entry name" value="NAD(P)-bd_dom_sf"/>
</dbReference>
<dbReference type="Pfam" id="PF02866">
    <property type="entry name" value="Ldh_1_C"/>
    <property type="match status" value="1"/>
</dbReference>
<dbReference type="Gene3D" id="3.90.110.10">
    <property type="entry name" value="Lactate dehydrogenase/glycoside hydrolase, family 4, C-terminal"/>
    <property type="match status" value="1"/>
</dbReference>
<dbReference type="AlphaFoldDB" id="A0AAD9K5Q5"/>
<evidence type="ECO:0000313" key="5">
    <source>
        <dbReference type="EMBL" id="KAK2164505.1"/>
    </source>
</evidence>
<dbReference type="EMBL" id="JAODUO010001411">
    <property type="protein sequence ID" value="KAK2164505.1"/>
    <property type="molecule type" value="Genomic_DNA"/>
</dbReference>
<dbReference type="SUPFAM" id="SSF51735">
    <property type="entry name" value="NAD(P)-binding Rossmann-fold domains"/>
    <property type="match status" value="1"/>
</dbReference>
<dbReference type="PANTHER" id="PTHR23382">
    <property type="entry name" value="MALATE DEHYDROGENASE"/>
    <property type="match status" value="1"/>
</dbReference>
<dbReference type="GO" id="GO:0016615">
    <property type="term" value="F:malate dehydrogenase activity"/>
    <property type="evidence" value="ECO:0007669"/>
    <property type="project" value="InterPro"/>
</dbReference>
<proteinExistence type="inferred from homology"/>
<feature type="compositionally biased region" description="Basic and acidic residues" evidence="3">
    <location>
        <begin position="511"/>
        <end position="527"/>
    </location>
</feature>
<evidence type="ECO:0000256" key="3">
    <source>
        <dbReference type="SAM" id="MobiDB-lite"/>
    </source>
</evidence>
<evidence type="ECO:0000313" key="6">
    <source>
        <dbReference type="Proteomes" id="UP001209878"/>
    </source>
</evidence>
<gene>
    <name evidence="5" type="ORF">NP493_1413g00074</name>
</gene>
<evidence type="ECO:0000256" key="2">
    <source>
        <dbReference type="ARBA" id="ARBA00023002"/>
    </source>
</evidence>
<organism evidence="5 6">
    <name type="scientific">Ridgeia piscesae</name>
    <name type="common">Tubeworm</name>
    <dbReference type="NCBI Taxonomy" id="27915"/>
    <lineage>
        <taxon>Eukaryota</taxon>
        <taxon>Metazoa</taxon>
        <taxon>Spiralia</taxon>
        <taxon>Lophotrochozoa</taxon>
        <taxon>Annelida</taxon>
        <taxon>Polychaeta</taxon>
        <taxon>Sedentaria</taxon>
        <taxon>Canalipalpata</taxon>
        <taxon>Sabellida</taxon>
        <taxon>Siboglinidae</taxon>
        <taxon>Ridgeia</taxon>
    </lineage>
</organism>
<evidence type="ECO:0000256" key="1">
    <source>
        <dbReference type="ARBA" id="ARBA00009613"/>
    </source>
</evidence>
<dbReference type="InterPro" id="IPR015955">
    <property type="entry name" value="Lactate_DH/Glyco_Ohase_4_C"/>
</dbReference>
<name>A0AAD9K5Q5_RIDPI</name>
<dbReference type="GO" id="GO:0016616">
    <property type="term" value="F:oxidoreductase activity, acting on the CH-OH group of donors, NAD or NADP as acceptor"/>
    <property type="evidence" value="ECO:0007669"/>
    <property type="project" value="InterPro"/>
</dbReference>
<evidence type="ECO:0000259" key="4">
    <source>
        <dbReference type="Pfam" id="PF02866"/>
    </source>
</evidence>
<feature type="domain" description="Lactate/malate dehydrogenase C-terminal" evidence="4">
    <location>
        <begin position="303"/>
        <end position="474"/>
    </location>
</feature>
<keyword evidence="6" id="KW-1185">Reference proteome</keyword>
<feature type="compositionally biased region" description="Acidic residues" evidence="3">
    <location>
        <begin position="538"/>
        <end position="568"/>
    </location>
</feature>
<comment type="caution">
    <text evidence="5">The sequence shown here is derived from an EMBL/GenBank/DDBJ whole genome shotgun (WGS) entry which is preliminary data.</text>
</comment>
<dbReference type="InterPro" id="IPR010945">
    <property type="entry name" value="Malate_DH_type2"/>
</dbReference>
<dbReference type="FunFam" id="3.40.50.720:FF:000144">
    <property type="entry name" value="Malate dehydrogenase [NADP]"/>
    <property type="match status" value="1"/>
</dbReference>
<dbReference type="Proteomes" id="UP001209878">
    <property type="component" value="Unassembled WGS sequence"/>
</dbReference>
<reference evidence="5" key="1">
    <citation type="journal article" date="2023" name="Mol. Biol. Evol.">
        <title>Third-Generation Sequencing Reveals the Adaptive Role of the Epigenome in Three Deep-Sea Polychaetes.</title>
        <authorList>
            <person name="Perez M."/>
            <person name="Aroh O."/>
            <person name="Sun Y."/>
            <person name="Lan Y."/>
            <person name="Juniper S.K."/>
            <person name="Young C.R."/>
            <person name="Angers B."/>
            <person name="Qian P.Y."/>
        </authorList>
    </citation>
    <scope>NUCLEOTIDE SEQUENCE</scope>
    <source>
        <strain evidence="5">R07B-5</strain>
    </source>
</reference>
<feature type="region of interest" description="Disordered" evidence="3">
    <location>
        <begin position="476"/>
        <end position="585"/>
    </location>
</feature>
<dbReference type="InterPro" id="IPR022383">
    <property type="entry name" value="Lactate/malate_DH_C"/>
</dbReference>
<feature type="compositionally biased region" description="Basic and acidic residues" evidence="3">
    <location>
        <begin position="476"/>
        <end position="485"/>
    </location>
</feature>
<dbReference type="SUPFAM" id="SSF56327">
    <property type="entry name" value="LDH C-terminal domain-like"/>
    <property type="match status" value="1"/>
</dbReference>
<dbReference type="Gene3D" id="3.40.50.720">
    <property type="entry name" value="NAD(P)-binding Rossmann-like Domain"/>
    <property type="match status" value="1"/>
</dbReference>
<accession>A0AAD9K5Q5</accession>
<keyword evidence="2" id="KW-0560">Oxidoreductase</keyword>
<comment type="similarity">
    <text evidence="1">Belongs to the LDH/MDH superfamily. MDH type 2 family.</text>
</comment>
<protein>
    <recommendedName>
        <fullName evidence="4">Lactate/malate dehydrogenase C-terminal domain-containing protein</fullName>
    </recommendedName>
</protein>
<dbReference type="GO" id="GO:0006108">
    <property type="term" value="P:malate metabolic process"/>
    <property type="evidence" value="ECO:0007669"/>
    <property type="project" value="InterPro"/>
</dbReference>
<sequence length="585" mass="64257">MAKFVIAGAADCPYYAKVELLADTLERNLQSFMLHKIVINPDEWKTWLSQLCEERGWNHKKSPIIWRELVDRGGKGILIGGANEFQEYANGYYDIKSLLTSDDLMTIAAENKATKKEIDAEEQKVKKQRKPVKVCITNGTGDVCYHLAESFASGKILGPGVEIDLVLHEYARTKSLMDLYTAEHEETTLDGVVMEMTDLACPLLTTVTPTTNARVAFADCCTIVLLDEIEQEEDETTPSWLSRVHSRFVGYARVINEVAPPNVKVIVAGGGPINFIVSMMIENAPLIRRQNIVGCAQLVECQAKGVLAETLTLNSAGVVDVTVWGSVNGSIYVDTTRAKLHGFDGAVWGPNWFAVSANETTRNDKWLETEYQELVRTRTAATRTQTGHSLPAIASASALATTLKYWWNGSPAGQTFSLAVLSEGWFDVPEGLVFSCPVMFTSKGYWTVCQDIDLSQQSKAKLQTIVQELKEEREVIYPPPKKESESIVATPSVEGSEGSKLGEEGGEDDDKFNLDKIDEDREGEEQAKSIGSKTGVETGEEVVDGEAEEEDEEATEEGEEEGEGEGEGEQGVVEPGDESVEKAEE</sequence>